<keyword evidence="9" id="KW-1185">Reference proteome</keyword>
<keyword evidence="5" id="KW-0175">Coiled coil</keyword>
<dbReference type="EMBL" id="GL996500">
    <property type="protein sequence ID" value="EGW34535.1"/>
    <property type="molecule type" value="Genomic_DNA"/>
</dbReference>
<dbReference type="STRING" id="619300.G3AJ23"/>
<dbReference type="Proteomes" id="UP000000709">
    <property type="component" value="Unassembled WGS sequence"/>
</dbReference>
<dbReference type="Gene3D" id="2.70.130.10">
    <property type="entry name" value="Mannose-6-phosphate receptor binding domain"/>
    <property type="match status" value="1"/>
</dbReference>
<evidence type="ECO:0000256" key="5">
    <source>
        <dbReference type="SAM" id="Coils"/>
    </source>
</evidence>
<dbReference type="RefSeq" id="XP_007374119.1">
    <property type="nucleotide sequence ID" value="XM_007374057.1"/>
</dbReference>
<keyword evidence="4" id="KW-1015">Disulfide bond</keyword>
<evidence type="ECO:0000256" key="1">
    <source>
        <dbReference type="ARBA" id="ARBA00022387"/>
    </source>
</evidence>
<dbReference type="InParanoid" id="G3AJ23"/>
<evidence type="ECO:0000256" key="3">
    <source>
        <dbReference type="ARBA" id="ARBA00022824"/>
    </source>
</evidence>
<dbReference type="KEGG" id="spaa:SPAPADRAFT_133564"/>
<sequence>MLKLIAITYLAASVACSIKGVSPENQHLYEPVIIDDVQYWHCLNDSSIRLTYNQINDNYCDCPDGSDEPGTNACENSKYYCENKGHFPAYIDSFKLNDGVCDYDVCCDGSDEPEGCENKCDVIHNQYVEYKENVEKFMATSLQTKEKYLQVAKTKKEKLSNDKTRLEQQLSSAQKQLERLRLELENKELEAELEEPSVYEALSDHFVNLNQKLQANKEILFTKNSHIDTLEQILHTLANNYNPNFNDPAVKESINKFKQYISNKQEVNNDIGDAQNVLEKLQQQAKSLTQGGGVVPTIANTFHYYYQLFTNTFLVAPQVPNLSNLGNNELSSQIDQLETQVKNIQRKLQEVVSNLNINAGPNDILRAFDTINKKISGYHYRISLLDSIYQDDVLIGRFKEFKDNKVYFDYGSRCWNGPQRAGDVEFVCGKGPDIVSVSEPEKCHYNFVIQGESWCEPMTEEEIRANFNIDYDKL</sequence>
<evidence type="ECO:0000313" key="8">
    <source>
        <dbReference type="EMBL" id="EGW34535.1"/>
    </source>
</evidence>
<evidence type="ECO:0000256" key="2">
    <source>
        <dbReference type="ARBA" id="ARBA00022729"/>
    </source>
</evidence>
<accession>G3AJ23</accession>
<feature type="coiled-coil region" evidence="5">
    <location>
        <begin position="149"/>
        <end position="194"/>
    </location>
</feature>
<dbReference type="HOGENOM" id="CLU_016834_2_1_1"/>
<dbReference type="InterPro" id="IPR036607">
    <property type="entry name" value="PRKCSH"/>
</dbReference>
<gene>
    <name evidence="8" type="ORF">SPAPADRAFT_133564</name>
</gene>
<feature type="coiled-coil region" evidence="5">
    <location>
        <begin position="264"/>
        <end position="291"/>
    </location>
</feature>
<dbReference type="GO" id="GO:0017177">
    <property type="term" value="C:glucosidase II complex"/>
    <property type="evidence" value="ECO:0007669"/>
    <property type="project" value="TreeGrafter"/>
</dbReference>
<reference evidence="8 9" key="1">
    <citation type="journal article" date="2011" name="Proc. Natl. Acad. Sci. U.S.A.">
        <title>Comparative genomics of xylose-fermenting fungi for enhanced biofuel production.</title>
        <authorList>
            <person name="Wohlbach D.J."/>
            <person name="Kuo A."/>
            <person name="Sato T.K."/>
            <person name="Potts K.M."/>
            <person name="Salamov A.A."/>
            <person name="LaButti K.M."/>
            <person name="Sun H."/>
            <person name="Clum A."/>
            <person name="Pangilinan J.L."/>
            <person name="Lindquist E.A."/>
            <person name="Lucas S."/>
            <person name="Lapidus A."/>
            <person name="Jin M."/>
            <person name="Gunawan C."/>
            <person name="Balan V."/>
            <person name="Dale B.E."/>
            <person name="Jeffries T.W."/>
            <person name="Zinkel R."/>
            <person name="Barry K.W."/>
            <person name="Grigoriev I.V."/>
            <person name="Gasch A.P."/>
        </authorList>
    </citation>
    <scope>NUCLEOTIDE SEQUENCE [LARGE SCALE GENOMIC DNA]</scope>
    <source>
        <strain evidence="9">NRRL Y-27907 / 11-Y1</strain>
    </source>
</reference>
<dbReference type="SUPFAM" id="SSF50911">
    <property type="entry name" value="Mannose 6-phosphate receptor domain"/>
    <property type="match status" value="1"/>
</dbReference>
<dbReference type="PANTHER" id="PTHR12630">
    <property type="entry name" value="N-LINKED OLIGOSACCHARIDE PROCESSING"/>
    <property type="match status" value="1"/>
</dbReference>
<dbReference type="eggNOG" id="KOG2397">
    <property type="taxonomic scope" value="Eukaryota"/>
</dbReference>
<evidence type="ECO:0000313" key="9">
    <source>
        <dbReference type="Proteomes" id="UP000000709"/>
    </source>
</evidence>
<dbReference type="PANTHER" id="PTHR12630:SF1">
    <property type="entry name" value="GLUCOSIDASE 2 SUBUNIT BETA"/>
    <property type="match status" value="1"/>
</dbReference>
<dbReference type="GeneID" id="18869759"/>
<dbReference type="InterPro" id="IPR009011">
    <property type="entry name" value="Man6P_isomerase_rcpt-bd_dom_sf"/>
</dbReference>
<keyword evidence="3" id="KW-0256">Endoplasmic reticulum</keyword>
<dbReference type="OMA" id="KHESASH"/>
<dbReference type="AlphaFoldDB" id="G3AJ23"/>
<dbReference type="InterPro" id="IPR039794">
    <property type="entry name" value="Gtb1-like"/>
</dbReference>
<feature type="chain" id="PRO_5003442359" description="Glucosidase 2 subunit beta" evidence="6">
    <location>
        <begin position="17"/>
        <end position="474"/>
    </location>
</feature>
<dbReference type="InterPro" id="IPR028146">
    <property type="entry name" value="PRKCSH_N"/>
</dbReference>
<dbReference type="OrthoDB" id="28322at2759"/>
<evidence type="ECO:0000259" key="7">
    <source>
        <dbReference type="PROSITE" id="PS51914"/>
    </source>
</evidence>
<organism evidence="9">
    <name type="scientific">Spathaspora passalidarum (strain NRRL Y-27907 / 11-Y1)</name>
    <dbReference type="NCBI Taxonomy" id="619300"/>
    <lineage>
        <taxon>Eukaryota</taxon>
        <taxon>Fungi</taxon>
        <taxon>Dikarya</taxon>
        <taxon>Ascomycota</taxon>
        <taxon>Saccharomycotina</taxon>
        <taxon>Pichiomycetes</taxon>
        <taxon>Debaryomycetaceae</taxon>
        <taxon>Spathaspora</taxon>
    </lineage>
</organism>
<dbReference type="GO" id="GO:0006491">
    <property type="term" value="P:N-glycan processing"/>
    <property type="evidence" value="ECO:0007669"/>
    <property type="project" value="TreeGrafter"/>
</dbReference>
<dbReference type="PROSITE" id="PS51257">
    <property type="entry name" value="PROKAR_LIPOPROTEIN"/>
    <property type="match status" value="1"/>
</dbReference>
<evidence type="ECO:0000256" key="4">
    <source>
        <dbReference type="ARBA" id="ARBA00023157"/>
    </source>
</evidence>
<dbReference type="InterPro" id="IPR044865">
    <property type="entry name" value="MRH_dom"/>
</dbReference>
<dbReference type="Pfam" id="PF13015">
    <property type="entry name" value="PRKCSH_1"/>
    <property type="match status" value="1"/>
</dbReference>
<protein>
    <recommendedName>
        <fullName evidence="1">Glucosidase 2 subunit beta</fullName>
    </recommendedName>
</protein>
<proteinExistence type="predicted"/>
<name>G3AJ23_SPAPN</name>
<feature type="signal peptide" evidence="6">
    <location>
        <begin position="1"/>
        <end position="16"/>
    </location>
</feature>
<dbReference type="PROSITE" id="PS51914">
    <property type="entry name" value="MRH"/>
    <property type="match status" value="1"/>
</dbReference>
<evidence type="ECO:0000256" key="6">
    <source>
        <dbReference type="SAM" id="SignalP"/>
    </source>
</evidence>
<feature type="coiled-coil region" evidence="5">
    <location>
        <begin position="327"/>
        <end position="354"/>
    </location>
</feature>
<keyword evidence="2 6" id="KW-0732">Signal</keyword>
<dbReference type="Pfam" id="PF12999">
    <property type="entry name" value="PRKCSH-like"/>
    <property type="match status" value="1"/>
</dbReference>
<feature type="domain" description="MRH" evidence="7">
    <location>
        <begin position="353"/>
        <end position="457"/>
    </location>
</feature>